<sequence>MKVLIALCLILVLPARAEELQLSAISRSTTHADLWKAAEVAFQRAGVTAVVREVSPERSAVLANEGTTDGDVGRSSGLEKSFPNLIQVPEPIYQYAPSAFAYKHYDVAGGWESLRSHTICIRRGLRQTDQRTKDMARQVLADEAAMLRMLAAGGCEIAVMERNNALARAAMMADPPLLRLTPPLEIMPLYIYLHKTHAALVPKVAAALKQMRADGTMHKLLGEGE</sequence>
<dbReference type="RefSeq" id="WP_155452029.1">
    <property type="nucleotide sequence ID" value="NZ_WNKX01000001.1"/>
</dbReference>
<name>A0A6L6QAE0_9BURK</name>
<reference evidence="2 3" key="1">
    <citation type="submission" date="2019-11" db="EMBL/GenBank/DDBJ databases">
        <title>Type strains purchased from KCTC, JCM and DSMZ.</title>
        <authorList>
            <person name="Lu H."/>
        </authorList>
    </citation>
    <scope>NUCLEOTIDE SEQUENCE [LARGE SCALE GENOMIC DNA]</scope>
    <source>
        <strain evidence="2 3">JCM 31587</strain>
    </source>
</reference>
<evidence type="ECO:0000313" key="3">
    <source>
        <dbReference type="Proteomes" id="UP000472320"/>
    </source>
</evidence>
<keyword evidence="3" id="KW-1185">Reference proteome</keyword>
<proteinExistence type="predicted"/>
<feature type="signal peptide" evidence="1">
    <location>
        <begin position="1"/>
        <end position="17"/>
    </location>
</feature>
<keyword evidence="1" id="KW-0732">Signal</keyword>
<protein>
    <submittedName>
        <fullName evidence="2">Transporter substrate-binding domain-containing protein</fullName>
    </submittedName>
</protein>
<evidence type="ECO:0000313" key="2">
    <source>
        <dbReference type="EMBL" id="MTW09039.1"/>
    </source>
</evidence>
<dbReference type="EMBL" id="WNKX01000001">
    <property type="protein sequence ID" value="MTW09039.1"/>
    <property type="molecule type" value="Genomic_DNA"/>
</dbReference>
<feature type="chain" id="PRO_5026664935" evidence="1">
    <location>
        <begin position="18"/>
        <end position="225"/>
    </location>
</feature>
<comment type="caution">
    <text evidence="2">The sequence shown here is derived from an EMBL/GenBank/DDBJ whole genome shotgun (WGS) entry which is preliminary data.</text>
</comment>
<gene>
    <name evidence="2" type="ORF">GM658_00360</name>
</gene>
<dbReference type="Gene3D" id="3.40.190.10">
    <property type="entry name" value="Periplasmic binding protein-like II"/>
    <property type="match status" value="2"/>
</dbReference>
<evidence type="ECO:0000256" key="1">
    <source>
        <dbReference type="SAM" id="SignalP"/>
    </source>
</evidence>
<organism evidence="2 3">
    <name type="scientific">Massilia eburnea</name>
    <dbReference type="NCBI Taxonomy" id="1776165"/>
    <lineage>
        <taxon>Bacteria</taxon>
        <taxon>Pseudomonadati</taxon>
        <taxon>Pseudomonadota</taxon>
        <taxon>Betaproteobacteria</taxon>
        <taxon>Burkholderiales</taxon>
        <taxon>Oxalobacteraceae</taxon>
        <taxon>Telluria group</taxon>
        <taxon>Massilia</taxon>
    </lineage>
</organism>
<dbReference type="AlphaFoldDB" id="A0A6L6QAE0"/>
<dbReference type="OrthoDB" id="368476at2"/>
<dbReference type="SUPFAM" id="SSF53850">
    <property type="entry name" value="Periplasmic binding protein-like II"/>
    <property type="match status" value="1"/>
</dbReference>
<accession>A0A6L6QAE0</accession>
<dbReference type="Proteomes" id="UP000472320">
    <property type="component" value="Unassembled WGS sequence"/>
</dbReference>